<accession>A0A7V3E7P0</accession>
<dbReference type="PANTHER" id="PTHR32309:SF13">
    <property type="entry name" value="FERRIC ENTEROBACTIN TRANSPORT PROTEIN FEPE"/>
    <property type="match status" value="1"/>
</dbReference>
<gene>
    <name evidence="2" type="ORF">ENS31_11260</name>
</gene>
<feature type="transmembrane region" description="Helical" evidence="1">
    <location>
        <begin position="353"/>
        <end position="374"/>
    </location>
</feature>
<organism evidence="2">
    <name type="scientific">Ignavibacterium album</name>
    <dbReference type="NCBI Taxonomy" id="591197"/>
    <lineage>
        <taxon>Bacteria</taxon>
        <taxon>Pseudomonadati</taxon>
        <taxon>Ignavibacteriota</taxon>
        <taxon>Ignavibacteria</taxon>
        <taxon>Ignavibacteriales</taxon>
        <taxon>Ignavibacteriaceae</taxon>
        <taxon>Ignavibacterium</taxon>
    </lineage>
</organism>
<dbReference type="EMBL" id="DSUJ01000008">
    <property type="protein sequence ID" value="HFI92086.1"/>
    <property type="molecule type" value="Genomic_DNA"/>
</dbReference>
<evidence type="ECO:0000256" key="1">
    <source>
        <dbReference type="SAM" id="Phobius"/>
    </source>
</evidence>
<keyword evidence="1" id="KW-0472">Membrane</keyword>
<name>A0A7V3E7P0_9BACT</name>
<keyword evidence="1" id="KW-0812">Transmembrane</keyword>
<dbReference type="AlphaFoldDB" id="A0A7V3E7P0"/>
<dbReference type="PANTHER" id="PTHR32309">
    <property type="entry name" value="TYROSINE-PROTEIN KINASE"/>
    <property type="match status" value="1"/>
</dbReference>
<keyword evidence="1" id="KW-1133">Transmembrane helix</keyword>
<dbReference type="GO" id="GO:0005886">
    <property type="term" value="C:plasma membrane"/>
    <property type="evidence" value="ECO:0007669"/>
    <property type="project" value="TreeGrafter"/>
</dbReference>
<dbReference type="InterPro" id="IPR050445">
    <property type="entry name" value="Bact_polysacc_biosynth/exp"/>
</dbReference>
<comment type="caution">
    <text evidence="2">The sequence shown here is derived from an EMBL/GenBank/DDBJ whole genome shotgun (WGS) entry which is preliminary data.</text>
</comment>
<feature type="transmembrane region" description="Helical" evidence="1">
    <location>
        <begin position="25"/>
        <end position="44"/>
    </location>
</feature>
<evidence type="ECO:0008006" key="3">
    <source>
        <dbReference type="Google" id="ProtNLM"/>
    </source>
</evidence>
<proteinExistence type="predicted"/>
<protein>
    <recommendedName>
        <fullName evidence="3">Lipopolysaccharide biosynthesis protein</fullName>
    </recommendedName>
</protein>
<sequence>MAESNIKREMKFFDYINILYKWRNFLRITLIIFSLLTLGILFLLPNQYKSTTVIMLPPETNLGLGGLTGLLSGKTSTSSLGSKLLGMTSGNQDVLLAILNSRTSLTKTIDRFNLFNYYDIDEKNYDKVLKAFVEDISFEPTEYGMIEISVINKYPRLAAQMANYFAELVDSLNIEFNTKAATNNRIFIEKRYLKNLEDLKAAEDSLYKLQKKFGVFAIPQQLEVAVKSAAEVEAQLIERELYAEIIKNQVGENTPAYKQAIDQVNFLRKKVLDIKNSPKLSGDSNVLLPFKNLPELSIQYLRHYRELEIQQKILEVILPLYEQAKVEEQKSIPTILILDKAVPAQLKYSPKRATITIIITLIMLFILIPVIFHAERVLNKDDKNELERIESKLFSKIKTLFKI</sequence>
<reference evidence="2" key="1">
    <citation type="journal article" date="2020" name="mSystems">
        <title>Genome- and Community-Level Interaction Insights into Carbon Utilization and Element Cycling Functions of Hydrothermarchaeota in Hydrothermal Sediment.</title>
        <authorList>
            <person name="Zhou Z."/>
            <person name="Liu Y."/>
            <person name="Xu W."/>
            <person name="Pan J."/>
            <person name="Luo Z.H."/>
            <person name="Li M."/>
        </authorList>
    </citation>
    <scope>NUCLEOTIDE SEQUENCE [LARGE SCALE GENOMIC DNA]</scope>
    <source>
        <strain evidence="2">SpSt-479</strain>
    </source>
</reference>
<dbReference type="GO" id="GO:0004713">
    <property type="term" value="F:protein tyrosine kinase activity"/>
    <property type="evidence" value="ECO:0007669"/>
    <property type="project" value="TreeGrafter"/>
</dbReference>
<evidence type="ECO:0000313" key="2">
    <source>
        <dbReference type="EMBL" id="HFI92086.1"/>
    </source>
</evidence>